<organism evidence="6 7">
    <name type="scientific">Cryphonectria parasitica (strain ATCC 38755 / EP155)</name>
    <dbReference type="NCBI Taxonomy" id="660469"/>
    <lineage>
        <taxon>Eukaryota</taxon>
        <taxon>Fungi</taxon>
        <taxon>Dikarya</taxon>
        <taxon>Ascomycota</taxon>
        <taxon>Pezizomycotina</taxon>
        <taxon>Sordariomycetes</taxon>
        <taxon>Sordariomycetidae</taxon>
        <taxon>Diaporthales</taxon>
        <taxon>Cryphonectriaceae</taxon>
        <taxon>Cryphonectria-Endothia species complex</taxon>
        <taxon>Cryphonectria</taxon>
    </lineage>
</organism>
<evidence type="ECO:0000256" key="2">
    <source>
        <dbReference type="ARBA" id="ARBA00022630"/>
    </source>
</evidence>
<evidence type="ECO:0000313" key="7">
    <source>
        <dbReference type="Proteomes" id="UP000803844"/>
    </source>
</evidence>
<reference evidence="6" key="1">
    <citation type="journal article" date="2020" name="Phytopathology">
        <title>Genome sequence of the chestnut blight fungus Cryphonectria parasitica EP155: A fundamental resource for an archetypical invasive plant pathogen.</title>
        <authorList>
            <person name="Crouch J.A."/>
            <person name="Dawe A."/>
            <person name="Aerts A."/>
            <person name="Barry K."/>
            <person name="Churchill A.C.L."/>
            <person name="Grimwood J."/>
            <person name="Hillman B."/>
            <person name="Milgroom M.G."/>
            <person name="Pangilinan J."/>
            <person name="Smith M."/>
            <person name="Salamov A."/>
            <person name="Schmutz J."/>
            <person name="Yadav J."/>
            <person name="Grigoriev I.V."/>
            <person name="Nuss D."/>
        </authorList>
    </citation>
    <scope>NUCLEOTIDE SEQUENCE</scope>
    <source>
        <strain evidence="6">EP155</strain>
    </source>
</reference>
<keyword evidence="3" id="KW-0274">FAD</keyword>
<dbReference type="AlphaFoldDB" id="A0A9P5CPN7"/>
<dbReference type="PANTHER" id="PTHR42973">
    <property type="entry name" value="BINDING OXIDOREDUCTASE, PUTATIVE (AFU_ORTHOLOGUE AFUA_1G17690)-RELATED"/>
    <property type="match status" value="1"/>
</dbReference>
<evidence type="ECO:0000256" key="4">
    <source>
        <dbReference type="ARBA" id="ARBA00023002"/>
    </source>
</evidence>
<accession>A0A9P5CPN7</accession>
<evidence type="ECO:0000256" key="1">
    <source>
        <dbReference type="ARBA" id="ARBA00005466"/>
    </source>
</evidence>
<comment type="similarity">
    <text evidence="1">Belongs to the oxygen-dependent FAD-linked oxidoreductase family.</text>
</comment>
<gene>
    <name evidence="6" type="ORF">M406DRAFT_350207</name>
</gene>
<dbReference type="Pfam" id="PF01565">
    <property type="entry name" value="FAD_binding_4"/>
    <property type="match status" value="1"/>
</dbReference>
<dbReference type="InterPro" id="IPR016169">
    <property type="entry name" value="FAD-bd_PCMH_sub2"/>
</dbReference>
<evidence type="ECO:0000313" key="6">
    <source>
        <dbReference type="EMBL" id="KAF3766669.1"/>
    </source>
</evidence>
<keyword evidence="2" id="KW-0285">Flavoprotein</keyword>
<name>A0A9P5CPN7_CRYP1</name>
<dbReference type="GO" id="GO:0016491">
    <property type="term" value="F:oxidoreductase activity"/>
    <property type="evidence" value="ECO:0007669"/>
    <property type="project" value="UniProtKB-KW"/>
</dbReference>
<evidence type="ECO:0000259" key="5">
    <source>
        <dbReference type="PROSITE" id="PS51387"/>
    </source>
</evidence>
<sequence>MANGRACCTALSAVLGDLTFSPTSLSYDSSQSSYWSLQEAEVEPSCVVQPKSAEDVSVAIKTMTAIEGCHFAIRSGGHSPNAGAANIASGVTVDLSQLGGTIISDDRSTVSINPGSTWAAVYETLDLVNLTVAGGRSGGVGVGGLTTGGGISFLSPRVGFSCDNVLNYEVVLANGSIVDSQDDADLHISLSGGSNNFGIVTRIDFAAIEQGLIWGGNVYYSIDTIDSQLQAFANISNADTYDDYSSLIMSLAYDGLLDLSLVANAIEYTKAEIYPPVFQPLMAIPAIDSTMRLDTVAGIAEELATLSPGGSRVLFMTITHGNSISMLNAVYQAWSDSIADISKVAGIIWTFSLEPLPPAIYARSSSNSLGLSDRNGTLVVGLLTAQWTDAADDNVVEATAKKLHGDIQTAAEGLGEDDPFLYLNYANTAGWQGDPIASYGEASVARLRSTSSKVDPEGVFQKNVPGGFKLT</sequence>
<dbReference type="GeneID" id="63839662"/>
<dbReference type="EMBL" id="MU032346">
    <property type="protein sequence ID" value="KAF3766669.1"/>
    <property type="molecule type" value="Genomic_DNA"/>
</dbReference>
<feature type="domain" description="FAD-binding PCMH-type" evidence="5">
    <location>
        <begin position="40"/>
        <end position="210"/>
    </location>
</feature>
<dbReference type="Gene3D" id="3.40.462.20">
    <property type="match status" value="1"/>
</dbReference>
<dbReference type="RefSeq" id="XP_040777630.1">
    <property type="nucleotide sequence ID" value="XM_040922533.1"/>
</dbReference>
<dbReference type="InterPro" id="IPR036318">
    <property type="entry name" value="FAD-bd_PCMH-like_sf"/>
</dbReference>
<dbReference type="InterPro" id="IPR006094">
    <property type="entry name" value="Oxid_FAD_bind_N"/>
</dbReference>
<dbReference type="PROSITE" id="PS51387">
    <property type="entry name" value="FAD_PCMH"/>
    <property type="match status" value="1"/>
</dbReference>
<dbReference type="Gene3D" id="3.30.43.10">
    <property type="entry name" value="Uridine Diphospho-n-acetylenolpyruvylglucosamine Reductase, domain 2"/>
    <property type="match status" value="1"/>
</dbReference>
<dbReference type="InterPro" id="IPR016166">
    <property type="entry name" value="FAD-bd_PCMH"/>
</dbReference>
<protein>
    <submittedName>
        <fullName evidence="6">FAD-binding domain-containing protein</fullName>
    </submittedName>
</protein>
<evidence type="ECO:0000256" key="3">
    <source>
        <dbReference type="ARBA" id="ARBA00022827"/>
    </source>
</evidence>
<keyword evidence="4" id="KW-0560">Oxidoreductase</keyword>
<dbReference type="InterPro" id="IPR050416">
    <property type="entry name" value="FAD-linked_Oxidoreductase"/>
</dbReference>
<keyword evidence="7" id="KW-1185">Reference proteome</keyword>
<dbReference type="Proteomes" id="UP000803844">
    <property type="component" value="Unassembled WGS sequence"/>
</dbReference>
<dbReference type="PANTHER" id="PTHR42973:SF22">
    <property type="entry name" value="FAD-BINDING PCMH-TYPE DOMAIN-CONTAINING PROTEIN-RELATED"/>
    <property type="match status" value="1"/>
</dbReference>
<comment type="caution">
    <text evidence="6">The sequence shown here is derived from an EMBL/GenBank/DDBJ whole genome shotgun (WGS) entry which is preliminary data.</text>
</comment>
<proteinExistence type="inferred from homology"/>
<dbReference type="SUPFAM" id="SSF56176">
    <property type="entry name" value="FAD-binding/transporter-associated domain-like"/>
    <property type="match status" value="1"/>
</dbReference>
<dbReference type="Gene3D" id="3.30.465.10">
    <property type="match status" value="1"/>
</dbReference>
<dbReference type="GO" id="GO:0071949">
    <property type="term" value="F:FAD binding"/>
    <property type="evidence" value="ECO:0007669"/>
    <property type="project" value="InterPro"/>
</dbReference>
<dbReference type="OrthoDB" id="2151789at2759"/>
<dbReference type="InterPro" id="IPR016167">
    <property type="entry name" value="FAD-bd_PCMH_sub1"/>
</dbReference>